<accession>A0A4R1KS79</accession>
<reference evidence="2 3" key="1">
    <citation type="journal article" date="2015" name="Stand. Genomic Sci.">
        <title>Genomic Encyclopedia of Bacterial and Archaeal Type Strains, Phase III: the genomes of soil and plant-associated and newly described type strains.</title>
        <authorList>
            <person name="Whitman W.B."/>
            <person name="Woyke T."/>
            <person name="Klenk H.P."/>
            <person name="Zhou Y."/>
            <person name="Lilburn T.G."/>
            <person name="Beck B.J."/>
            <person name="De Vos P."/>
            <person name="Vandamme P."/>
            <person name="Eisen J.A."/>
            <person name="Garrity G."/>
            <person name="Hugenholtz P."/>
            <person name="Kyrpides N.C."/>
        </authorList>
    </citation>
    <scope>NUCLEOTIDE SEQUENCE [LARGE SCALE GENOMIC DNA]</scope>
    <source>
        <strain evidence="2 3">CECT 8445</strain>
    </source>
</reference>
<proteinExistence type="predicted"/>
<organism evidence="2 3">
    <name type="scientific">Winogradskyella wandonensis</name>
    <dbReference type="NCBI Taxonomy" id="1442586"/>
    <lineage>
        <taxon>Bacteria</taxon>
        <taxon>Pseudomonadati</taxon>
        <taxon>Bacteroidota</taxon>
        <taxon>Flavobacteriia</taxon>
        <taxon>Flavobacteriales</taxon>
        <taxon>Flavobacteriaceae</taxon>
        <taxon>Winogradskyella</taxon>
    </lineage>
</organism>
<feature type="transmembrane region" description="Helical" evidence="1">
    <location>
        <begin position="67"/>
        <end position="87"/>
    </location>
</feature>
<keyword evidence="1" id="KW-0472">Membrane</keyword>
<dbReference type="GO" id="GO:0016758">
    <property type="term" value="F:hexosyltransferase activity"/>
    <property type="evidence" value="ECO:0007669"/>
    <property type="project" value="InterPro"/>
</dbReference>
<feature type="transmembrane region" description="Helical" evidence="1">
    <location>
        <begin position="385"/>
        <end position="406"/>
    </location>
</feature>
<dbReference type="AlphaFoldDB" id="A0A4R1KS79"/>
<feature type="transmembrane region" description="Helical" evidence="1">
    <location>
        <begin position="346"/>
        <end position="365"/>
    </location>
</feature>
<evidence type="ECO:0000313" key="3">
    <source>
        <dbReference type="Proteomes" id="UP000295714"/>
    </source>
</evidence>
<feature type="transmembrane region" description="Helical" evidence="1">
    <location>
        <begin position="438"/>
        <end position="458"/>
    </location>
</feature>
<feature type="transmembrane region" description="Helical" evidence="1">
    <location>
        <begin position="413"/>
        <end position="432"/>
    </location>
</feature>
<evidence type="ECO:0000256" key="1">
    <source>
        <dbReference type="SAM" id="Phobius"/>
    </source>
</evidence>
<feature type="transmembrane region" description="Helical" evidence="1">
    <location>
        <begin position="12"/>
        <end position="31"/>
    </location>
</feature>
<feature type="transmembrane region" description="Helical" evidence="1">
    <location>
        <begin position="219"/>
        <end position="236"/>
    </location>
</feature>
<dbReference type="EMBL" id="SMGI01000002">
    <property type="protein sequence ID" value="TCK67443.1"/>
    <property type="molecule type" value="Genomic_DNA"/>
</dbReference>
<dbReference type="OrthoDB" id="1491846at2"/>
<gene>
    <name evidence="2" type="ORF">DFQ05_1219</name>
</gene>
<feature type="transmembrane region" description="Helical" evidence="1">
    <location>
        <begin position="166"/>
        <end position="188"/>
    </location>
</feature>
<keyword evidence="1" id="KW-1133">Transmembrane helix</keyword>
<sequence length="464" mass="53524">MLFNQDLLKYHRLPLVCILLSLILYASFVYNLVRTEALKLLLLYSALFVFAYILKKSLDSNASKPKISFGFLAIAAVLFRLVFLPAIPNLSQDFYRFIWDGRMLLEGFNPYLFTPDSFILNGQFPISQAQELYNGMGALSASHYTNYPPINQLCFYFAALFSGNNITGAVIILRLLIIAADIGTLWFGKKLLEHLNLSAHRIWLYILNPFIIIELTGNLHFEGVMIFFLVWSLYLLQSGKWKWAAVVLACSISVKLIPLMFLPIFFWWFPKEKNHRIPDLKKLIAFYSIVLITTAILFLPFFSMEFIDNYAQTVGLWFSNFEFNASIYYLAREIGYAITGYNEIKVIGKIMPLVSIAIILCFSLFKKNNSLPKLAESMLLTFTFYLFLSTTVHPWYIATLVILCLFTNYRFPIIWSAVIVLSYLSYLTIGTADKSENLWIIALEYGIVFSVFVYEVLLNRRLKI</sequence>
<dbReference type="Proteomes" id="UP000295714">
    <property type="component" value="Unassembled WGS sequence"/>
</dbReference>
<comment type="caution">
    <text evidence="2">The sequence shown here is derived from an EMBL/GenBank/DDBJ whole genome shotgun (WGS) entry which is preliminary data.</text>
</comment>
<protein>
    <submittedName>
        <fullName evidence="2">Uncharacterized protein DUF2029</fullName>
    </submittedName>
</protein>
<dbReference type="Pfam" id="PF26314">
    <property type="entry name" value="MptA_B_family"/>
    <property type="match status" value="1"/>
</dbReference>
<keyword evidence="1" id="KW-0812">Transmembrane</keyword>
<feature type="transmembrane region" description="Helical" evidence="1">
    <location>
        <begin position="284"/>
        <end position="302"/>
    </location>
</feature>
<evidence type="ECO:0000313" key="2">
    <source>
        <dbReference type="EMBL" id="TCK67443.1"/>
    </source>
</evidence>
<name>A0A4R1KS79_9FLAO</name>
<feature type="transmembrane region" description="Helical" evidence="1">
    <location>
        <begin position="37"/>
        <end position="55"/>
    </location>
</feature>
<keyword evidence="3" id="KW-1185">Reference proteome</keyword>
<feature type="transmembrane region" description="Helical" evidence="1">
    <location>
        <begin position="243"/>
        <end position="269"/>
    </location>
</feature>
<dbReference type="RefSeq" id="WP_132704500.1">
    <property type="nucleotide sequence ID" value="NZ_SMGI01000002.1"/>
</dbReference>